<evidence type="ECO:0000256" key="11">
    <source>
        <dbReference type="PIRSR" id="PIRSR038994-2"/>
    </source>
</evidence>
<dbReference type="FunFam" id="3.20.20.140:FF:000004">
    <property type="entry name" value="N-acetylglucosamine-6-phosphate deacetylase"/>
    <property type="match status" value="1"/>
</dbReference>
<evidence type="ECO:0000256" key="5">
    <source>
        <dbReference type="ARBA" id="ARBA00022801"/>
    </source>
</evidence>
<reference evidence="14 15" key="1">
    <citation type="submission" date="2009-10" db="EMBL/GenBank/DDBJ databases">
        <authorList>
            <person name="Shrivastava S."/>
            <person name="Brinkac L.B."/>
            <person name="Brown J.L."/>
            <person name="Bruce D.B."/>
            <person name="Detter C."/>
            <person name="Green L.D."/>
            <person name="Munk C.A."/>
            <person name="Rogers Y.C."/>
            <person name="Tapia R."/>
            <person name="Saunders E.S."/>
            <person name="Sims D.R."/>
            <person name="Smith L.A."/>
            <person name="Smith T.J."/>
            <person name="Sutton G."/>
            <person name="Brettin T."/>
        </authorList>
    </citation>
    <scope>NUCLEOTIDE SEQUENCE [LARGE SCALE GENOMIC DNA]</scope>
    <source>
        <strain evidence="15">D str. 1873</strain>
    </source>
</reference>
<dbReference type="Proteomes" id="UP000006160">
    <property type="component" value="Unassembled WGS sequence"/>
</dbReference>
<dbReference type="Gene3D" id="3.20.20.140">
    <property type="entry name" value="Metal-dependent hydrolases"/>
    <property type="match status" value="1"/>
</dbReference>
<dbReference type="Pfam" id="PF01979">
    <property type="entry name" value="Amidohydro_1"/>
    <property type="match status" value="1"/>
</dbReference>
<dbReference type="PIRSF" id="PIRSF038994">
    <property type="entry name" value="NagA"/>
    <property type="match status" value="1"/>
</dbReference>
<feature type="binding site" evidence="11">
    <location>
        <position position="249"/>
    </location>
    <ligand>
        <name>substrate</name>
    </ligand>
</feature>
<dbReference type="PANTHER" id="PTHR11113:SF14">
    <property type="entry name" value="N-ACETYLGLUCOSAMINE-6-PHOSPHATE DEACETYLASE"/>
    <property type="match status" value="1"/>
</dbReference>
<evidence type="ECO:0000256" key="6">
    <source>
        <dbReference type="ARBA" id="ARBA00023277"/>
    </source>
</evidence>
<dbReference type="GO" id="GO:0006046">
    <property type="term" value="P:N-acetylglucosamine catabolic process"/>
    <property type="evidence" value="ECO:0007669"/>
    <property type="project" value="TreeGrafter"/>
</dbReference>
<dbReference type="RefSeq" id="WP_003376720.1">
    <property type="nucleotide sequence ID" value="NZ_ACSJ01000007.1"/>
</dbReference>
<dbReference type="CDD" id="cd00854">
    <property type="entry name" value="NagA"/>
    <property type="match status" value="1"/>
</dbReference>
<evidence type="ECO:0000313" key="14">
    <source>
        <dbReference type="EMBL" id="EES91687.1"/>
    </source>
</evidence>
<keyword evidence="4 12" id="KW-0479">Metal-binding</keyword>
<comment type="cofactor">
    <cofactor evidence="12">
        <name>a divalent metal cation</name>
        <dbReference type="ChEBI" id="CHEBI:60240"/>
    </cofactor>
    <text evidence="12">Binds 1 divalent metal cation per subunit.</text>
</comment>
<feature type="binding site" evidence="11">
    <location>
        <position position="141"/>
    </location>
    <ligand>
        <name>substrate</name>
    </ligand>
</feature>
<feature type="binding site" evidence="11">
    <location>
        <begin position="217"/>
        <end position="218"/>
    </location>
    <ligand>
        <name>substrate</name>
    </ligand>
</feature>
<dbReference type="InterPro" id="IPR011059">
    <property type="entry name" value="Metal-dep_hydrolase_composite"/>
</dbReference>
<feature type="binding site" evidence="11">
    <location>
        <position position="225"/>
    </location>
    <ligand>
        <name>substrate</name>
    </ligand>
</feature>
<evidence type="ECO:0000256" key="7">
    <source>
        <dbReference type="ARBA" id="ARBA00047647"/>
    </source>
</evidence>
<protein>
    <recommendedName>
        <fullName evidence="3">N-acetylglucosamine-6-phosphate deacetylase</fullName>
        <ecNumber evidence="2">3.5.1.25</ecNumber>
    </recommendedName>
</protein>
<dbReference type="InterPro" id="IPR006680">
    <property type="entry name" value="Amidohydro-rel"/>
</dbReference>
<comment type="caution">
    <text evidence="14">The sequence shown here is derived from an EMBL/GenBank/DDBJ whole genome shotgun (WGS) entry which is preliminary data.</text>
</comment>
<comment type="pathway">
    <text evidence="8">Amino-sugar metabolism; N-acetylneuraminate degradation; D-fructose 6-phosphate from N-acetylneuraminate: step 4/5.</text>
</comment>
<dbReference type="Gene3D" id="2.30.40.10">
    <property type="entry name" value="Urease, subunit C, domain 1"/>
    <property type="match status" value="1"/>
</dbReference>
<dbReference type="SUPFAM" id="SSF51556">
    <property type="entry name" value="Metallo-dependent hydrolases"/>
    <property type="match status" value="1"/>
</dbReference>
<feature type="binding site" evidence="11">
    <location>
        <begin position="305"/>
        <end position="307"/>
    </location>
    <ligand>
        <name>substrate</name>
    </ligand>
</feature>
<sequence length="381" mass="41971">MKCILNGTILTEESLLKNKALIFDKTIIDIVDEFSINRNDFSEIIHAEGNYISPGFIDIHIHGSGGKDVMNGDFNSLQTISKVIAKNGTTSFLPTTMTMSKEKIYNSLNCIKSCMNKNLGGAKILGAHMEGPFISYKYKGAQNPDFIIKPDFNFIKPFKDIIKIITLAPEEDKHFNFIKKTINNTNIILSIGHSNATYDETIEAINLGIHHATHTFNGMPPFHHRTPGIIGALFNSNNVKCEIIADNIHVHKAVLKMLLNIKGKDNVILITDSMEAGCMQDGTWELGGQKVIVKNNSARLESGSLAGSVLTLNTAIKNILSSTDLTLNEAVNLATLNPAKELKISNKKGSIDINKDADLVIFNENLDVKYTIIEGNIVFKN</sequence>
<evidence type="ECO:0000256" key="10">
    <source>
        <dbReference type="PIRSR" id="PIRSR038994-1"/>
    </source>
</evidence>
<dbReference type="EC" id="3.5.1.25" evidence="2"/>
<dbReference type="NCBIfam" id="TIGR00221">
    <property type="entry name" value="nagA"/>
    <property type="match status" value="1"/>
</dbReference>
<dbReference type="GO" id="GO:0008448">
    <property type="term" value="F:N-acetylglucosamine-6-phosphate deacetylase activity"/>
    <property type="evidence" value="ECO:0007669"/>
    <property type="project" value="UniProtKB-EC"/>
</dbReference>
<name>A0A9P2LLM8_CLOBO</name>
<feature type="active site" description="Proton donor/acceptor" evidence="10">
    <location>
        <position position="272"/>
    </location>
</feature>
<keyword evidence="6 9" id="KW-0119">Carbohydrate metabolism</keyword>
<evidence type="ECO:0000256" key="12">
    <source>
        <dbReference type="PIRSR" id="PIRSR038994-3"/>
    </source>
</evidence>
<evidence type="ECO:0000256" key="8">
    <source>
        <dbReference type="ARBA" id="ARBA00060590"/>
    </source>
</evidence>
<dbReference type="SUPFAM" id="SSF51338">
    <property type="entry name" value="Composite domain of metallo-dependent hydrolases"/>
    <property type="match status" value="1"/>
</dbReference>
<evidence type="ECO:0000256" key="9">
    <source>
        <dbReference type="PIRNR" id="PIRNR038994"/>
    </source>
</evidence>
<comment type="catalytic activity">
    <reaction evidence="7">
        <text>N-acetyl-D-glucosamine 6-phosphate + H2O = D-glucosamine 6-phosphate + acetate</text>
        <dbReference type="Rhea" id="RHEA:22936"/>
        <dbReference type="ChEBI" id="CHEBI:15377"/>
        <dbReference type="ChEBI" id="CHEBI:30089"/>
        <dbReference type="ChEBI" id="CHEBI:57513"/>
        <dbReference type="ChEBI" id="CHEBI:58725"/>
        <dbReference type="EC" id="3.5.1.25"/>
    </reaction>
</comment>
<gene>
    <name evidence="14" type="primary">nagA</name>
    <name evidence="14" type="ORF">CLG_B1597</name>
</gene>
<evidence type="ECO:0000256" key="2">
    <source>
        <dbReference type="ARBA" id="ARBA00011899"/>
    </source>
</evidence>
<evidence type="ECO:0000256" key="3">
    <source>
        <dbReference type="ARBA" id="ARBA00018029"/>
    </source>
</evidence>
<dbReference type="InterPro" id="IPR032466">
    <property type="entry name" value="Metal_Hydrolase"/>
</dbReference>
<feature type="binding site" evidence="12">
    <location>
        <position position="193"/>
    </location>
    <ligand>
        <name>Zn(2+)</name>
        <dbReference type="ChEBI" id="CHEBI:29105"/>
    </ligand>
</feature>
<accession>A0A9P2LLM8</accession>
<dbReference type="AlphaFoldDB" id="A0A9P2LLM8"/>
<organism evidence="14 15">
    <name type="scientific">Clostridium botulinum D str. 1873</name>
    <dbReference type="NCBI Taxonomy" id="592027"/>
    <lineage>
        <taxon>Bacteria</taxon>
        <taxon>Bacillati</taxon>
        <taxon>Bacillota</taxon>
        <taxon>Clostridia</taxon>
        <taxon>Eubacteriales</taxon>
        <taxon>Clostridiaceae</taxon>
        <taxon>Clostridium</taxon>
    </lineage>
</organism>
<dbReference type="GO" id="GO:0046872">
    <property type="term" value="F:metal ion binding"/>
    <property type="evidence" value="ECO:0007669"/>
    <property type="project" value="UniProtKB-KW"/>
</dbReference>
<evidence type="ECO:0000259" key="13">
    <source>
        <dbReference type="Pfam" id="PF01979"/>
    </source>
</evidence>
<keyword evidence="5 9" id="KW-0378">Hydrolase</keyword>
<evidence type="ECO:0000256" key="4">
    <source>
        <dbReference type="ARBA" id="ARBA00022723"/>
    </source>
</evidence>
<feature type="binding site" evidence="12">
    <location>
        <position position="214"/>
    </location>
    <ligand>
        <name>Zn(2+)</name>
        <dbReference type="ChEBI" id="CHEBI:29105"/>
    </ligand>
</feature>
<dbReference type="PANTHER" id="PTHR11113">
    <property type="entry name" value="N-ACETYLGLUCOSAMINE-6-PHOSPHATE DEACETYLASE"/>
    <property type="match status" value="1"/>
</dbReference>
<evidence type="ECO:0000256" key="1">
    <source>
        <dbReference type="ARBA" id="ARBA00010716"/>
    </source>
</evidence>
<feature type="domain" description="Amidohydrolase-related" evidence="13">
    <location>
        <begin position="51"/>
        <end position="378"/>
    </location>
</feature>
<dbReference type="InterPro" id="IPR003764">
    <property type="entry name" value="GlcNAc_6-P_deAcase"/>
</dbReference>
<proteinExistence type="inferred from homology"/>
<feature type="binding site" evidence="12">
    <location>
        <position position="130"/>
    </location>
    <ligand>
        <name>Zn(2+)</name>
        <dbReference type="ChEBI" id="CHEBI:29105"/>
    </ligand>
</feature>
<comment type="similarity">
    <text evidence="1 9">Belongs to the metallo-dependent hydrolases superfamily. NagA family.</text>
</comment>
<evidence type="ECO:0000313" key="15">
    <source>
        <dbReference type="Proteomes" id="UP000006160"/>
    </source>
</evidence>
<dbReference type="EMBL" id="ACSJ01000007">
    <property type="protein sequence ID" value="EES91687.1"/>
    <property type="molecule type" value="Genomic_DNA"/>
</dbReference>